<keyword evidence="4" id="KW-0812">Transmembrane</keyword>
<evidence type="ECO:0000313" key="6">
    <source>
        <dbReference type="Proteomes" id="UP001318860"/>
    </source>
</evidence>
<feature type="region of interest" description="Disordered" evidence="3">
    <location>
        <begin position="1"/>
        <end position="83"/>
    </location>
</feature>
<reference evidence="5 6" key="1">
    <citation type="journal article" date="2021" name="Comput. Struct. Biotechnol. J.">
        <title>De novo genome assembly of the potent medicinal plant Rehmannia glutinosa using nanopore technology.</title>
        <authorList>
            <person name="Ma L."/>
            <person name="Dong C."/>
            <person name="Song C."/>
            <person name="Wang X."/>
            <person name="Zheng X."/>
            <person name="Niu Y."/>
            <person name="Chen S."/>
            <person name="Feng W."/>
        </authorList>
    </citation>
    <scope>NUCLEOTIDE SEQUENCE [LARGE SCALE GENOMIC DNA]</scope>
    <source>
        <strain evidence="5">DH-2019</strain>
    </source>
</reference>
<dbReference type="EMBL" id="JABTTQ020000001">
    <property type="protein sequence ID" value="KAK6163645.1"/>
    <property type="molecule type" value="Genomic_DNA"/>
</dbReference>
<evidence type="ECO:0000256" key="3">
    <source>
        <dbReference type="SAM" id="MobiDB-lite"/>
    </source>
</evidence>
<evidence type="ECO:0000256" key="2">
    <source>
        <dbReference type="ARBA" id="ARBA00023136"/>
    </source>
</evidence>
<sequence length="311" mass="34365">MERPASRVRPASMGRPLRGKTRFYGKTSLQDGSYHDPPQPQPALTTPSSYPRKKNSLMVMEDPNRPVTGYPAPNPNGYSANPPPSGTAYPYAAGAPPPNAYYNYQNNPYYQSDPNTLRRPTLLRRLLALVIGLIVVFAAITFIVWLVLRPQLPQFRVDSFSVSNFTLGNNSLISFTSQVRLTARNPNKKITLSYDHIDAVVFYRSSSLSDTVVPPFSQDTKSETSLTANFAAVGTFVDQLAVNGINNERGSRGTVGFNLRMLSRVRFKAKAWRTRHRLLKVFCGDLVVGIPSNGRPGTLTGGRDSAGRNLR</sequence>
<gene>
    <name evidence="5" type="ORF">DH2020_000509</name>
</gene>
<comment type="caution">
    <text evidence="5">The sequence shown here is derived from an EMBL/GenBank/DDBJ whole genome shotgun (WGS) entry which is preliminary data.</text>
</comment>
<comment type="subcellular location">
    <subcellularLocation>
        <location evidence="1">Membrane</location>
    </subcellularLocation>
</comment>
<dbReference type="Proteomes" id="UP001318860">
    <property type="component" value="Unassembled WGS sequence"/>
</dbReference>
<keyword evidence="6" id="KW-1185">Reference proteome</keyword>
<accession>A0ABR0XWQ0</accession>
<name>A0ABR0XWQ0_REHGL</name>
<keyword evidence="2 4" id="KW-0472">Membrane</keyword>
<feature type="transmembrane region" description="Helical" evidence="4">
    <location>
        <begin position="126"/>
        <end position="148"/>
    </location>
</feature>
<keyword evidence="4" id="KW-1133">Transmembrane helix</keyword>
<protein>
    <recommendedName>
        <fullName evidence="7">Late embryogenesis abundant protein LEA-2 subgroup domain-containing protein</fullName>
    </recommendedName>
</protein>
<dbReference type="InterPro" id="IPR044839">
    <property type="entry name" value="NDR1-like"/>
</dbReference>
<dbReference type="PANTHER" id="PTHR31234">
    <property type="entry name" value="LATE EMBRYOGENESIS ABUNDANT (LEA) HYDROXYPROLINE-RICH GLYCOPROTEIN FAMILY"/>
    <property type="match status" value="1"/>
</dbReference>
<evidence type="ECO:0000313" key="5">
    <source>
        <dbReference type="EMBL" id="KAK6163645.1"/>
    </source>
</evidence>
<evidence type="ECO:0000256" key="1">
    <source>
        <dbReference type="ARBA" id="ARBA00004370"/>
    </source>
</evidence>
<organism evidence="5 6">
    <name type="scientific">Rehmannia glutinosa</name>
    <name type="common">Chinese foxglove</name>
    <dbReference type="NCBI Taxonomy" id="99300"/>
    <lineage>
        <taxon>Eukaryota</taxon>
        <taxon>Viridiplantae</taxon>
        <taxon>Streptophyta</taxon>
        <taxon>Embryophyta</taxon>
        <taxon>Tracheophyta</taxon>
        <taxon>Spermatophyta</taxon>
        <taxon>Magnoliopsida</taxon>
        <taxon>eudicotyledons</taxon>
        <taxon>Gunneridae</taxon>
        <taxon>Pentapetalae</taxon>
        <taxon>asterids</taxon>
        <taxon>lamiids</taxon>
        <taxon>Lamiales</taxon>
        <taxon>Orobanchaceae</taxon>
        <taxon>Rehmannieae</taxon>
        <taxon>Rehmannia</taxon>
    </lineage>
</organism>
<evidence type="ECO:0008006" key="7">
    <source>
        <dbReference type="Google" id="ProtNLM"/>
    </source>
</evidence>
<evidence type="ECO:0000256" key="4">
    <source>
        <dbReference type="SAM" id="Phobius"/>
    </source>
</evidence>
<proteinExistence type="predicted"/>
<dbReference type="PANTHER" id="PTHR31234:SF55">
    <property type="entry name" value="LATE EMBRYOGENESIS ABUNDANT (LEA) HYDROXYPROLINE-RICH GLYCOPROTEIN FAMILY"/>
    <property type="match status" value="1"/>
</dbReference>